<comment type="caution">
    <text evidence="2">The sequence shown here is derived from an EMBL/GenBank/DDBJ whole genome shotgun (WGS) entry which is preliminary data.</text>
</comment>
<evidence type="ECO:0000313" key="2">
    <source>
        <dbReference type="EMBL" id="KAA6378254.1"/>
    </source>
</evidence>
<protein>
    <recommendedName>
        <fullName evidence="4">Secreted protein</fullName>
    </recommendedName>
</protein>
<dbReference type="AlphaFoldDB" id="A0A5J4V754"/>
<reference evidence="2 3" key="1">
    <citation type="submission" date="2019-03" db="EMBL/GenBank/DDBJ databases">
        <title>Single cell metagenomics reveals metabolic interactions within the superorganism composed of flagellate Streblomastix strix and complex community of Bacteroidetes bacteria on its surface.</title>
        <authorList>
            <person name="Treitli S.C."/>
            <person name="Kolisko M."/>
            <person name="Husnik F."/>
            <person name="Keeling P."/>
            <person name="Hampl V."/>
        </authorList>
    </citation>
    <scope>NUCLEOTIDE SEQUENCE [LARGE SCALE GENOMIC DNA]</scope>
    <source>
        <strain evidence="2">ST1C</strain>
    </source>
</reference>
<organism evidence="2 3">
    <name type="scientific">Streblomastix strix</name>
    <dbReference type="NCBI Taxonomy" id="222440"/>
    <lineage>
        <taxon>Eukaryota</taxon>
        <taxon>Metamonada</taxon>
        <taxon>Preaxostyla</taxon>
        <taxon>Oxymonadida</taxon>
        <taxon>Streblomastigidae</taxon>
        <taxon>Streblomastix</taxon>
    </lineage>
</organism>
<evidence type="ECO:0000313" key="3">
    <source>
        <dbReference type="Proteomes" id="UP000324800"/>
    </source>
</evidence>
<dbReference type="EMBL" id="SNRW01009269">
    <property type="protein sequence ID" value="KAA6378254.1"/>
    <property type="molecule type" value="Genomic_DNA"/>
</dbReference>
<gene>
    <name evidence="2" type="ORF">EZS28_026222</name>
</gene>
<keyword evidence="1" id="KW-0732">Signal</keyword>
<evidence type="ECO:0008006" key="4">
    <source>
        <dbReference type="Google" id="ProtNLM"/>
    </source>
</evidence>
<evidence type="ECO:0000256" key="1">
    <source>
        <dbReference type="SAM" id="SignalP"/>
    </source>
</evidence>
<dbReference type="Proteomes" id="UP000324800">
    <property type="component" value="Unassembled WGS sequence"/>
</dbReference>
<accession>A0A5J4V754</accession>
<feature type="chain" id="PRO_5023896847" description="Secreted protein" evidence="1">
    <location>
        <begin position="17"/>
        <end position="124"/>
    </location>
</feature>
<sequence>MSWLPKLCEILSMVLSFACRPVSRIGAAVTFVQSQIWTAFCPAKSSTASQATSCAFVVVLSRCGIQSSPFWDIISWSIENRQISCVTGRVDVAGGTGYCLRRVAYGNDDRKISSIILAFAIKVF</sequence>
<name>A0A5J4V754_9EUKA</name>
<feature type="signal peptide" evidence="1">
    <location>
        <begin position="1"/>
        <end position="16"/>
    </location>
</feature>
<proteinExistence type="predicted"/>